<gene>
    <name evidence="2" type="ORF">DFP88_1231</name>
    <name evidence="1" type="ORF">DFP88_1241</name>
</gene>
<dbReference type="Proteomes" id="UP000248311">
    <property type="component" value="Unassembled WGS sequence"/>
</dbReference>
<evidence type="ECO:0000313" key="1">
    <source>
        <dbReference type="EMBL" id="PYE80191.1"/>
    </source>
</evidence>
<dbReference type="EMBL" id="QJTE01000023">
    <property type="protein sequence ID" value="PYE80194.1"/>
    <property type="molecule type" value="Genomic_DNA"/>
</dbReference>
<dbReference type="EMBL" id="QJTE01000024">
    <property type="protein sequence ID" value="PYE80191.1"/>
    <property type="molecule type" value="Genomic_DNA"/>
</dbReference>
<protein>
    <submittedName>
        <fullName evidence="1">Uncharacterized protein</fullName>
    </submittedName>
</protein>
<sequence>MKDRLAEIIGDGRAALEALPKAEQQA</sequence>
<accession>A0A318T2Z4</accession>
<evidence type="ECO:0000313" key="3">
    <source>
        <dbReference type="Proteomes" id="UP000248311"/>
    </source>
</evidence>
<organism evidence="1 3">
    <name type="scientific">Pseudoroseicyclus aestuarii</name>
    <dbReference type="NCBI Taxonomy" id="1795041"/>
    <lineage>
        <taxon>Bacteria</taxon>
        <taxon>Pseudomonadati</taxon>
        <taxon>Pseudomonadota</taxon>
        <taxon>Alphaproteobacteria</taxon>
        <taxon>Rhodobacterales</taxon>
        <taxon>Paracoccaceae</taxon>
        <taxon>Pseudoroseicyclus</taxon>
    </lineage>
</organism>
<proteinExistence type="predicted"/>
<reference evidence="1 3" key="1">
    <citation type="submission" date="2018-06" db="EMBL/GenBank/DDBJ databases">
        <title>Genomic Encyclopedia of Type Strains, Phase III (KMG-III): the genomes of soil and plant-associated and newly described type strains.</title>
        <authorList>
            <person name="Whitman W."/>
        </authorList>
    </citation>
    <scope>NUCLEOTIDE SEQUENCE [LARGE SCALE GENOMIC DNA]</scope>
    <source>
        <strain evidence="1 3">CECT 9025</strain>
    </source>
</reference>
<keyword evidence="3" id="KW-1185">Reference proteome</keyword>
<dbReference type="AlphaFoldDB" id="A0A318T2Z4"/>
<feature type="non-terminal residue" evidence="1">
    <location>
        <position position="26"/>
    </location>
</feature>
<name>A0A318T2Z4_9RHOB</name>
<comment type="caution">
    <text evidence="1">The sequence shown here is derived from an EMBL/GenBank/DDBJ whole genome shotgun (WGS) entry which is preliminary data.</text>
</comment>
<evidence type="ECO:0000313" key="2">
    <source>
        <dbReference type="EMBL" id="PYE80194.1"/>
    </source>
</evidence>